<proteinExistence type="inferred from homology"/>
<evidence type="ECO:0000313" key="17">
    <source>
        <dbReference type="Proteomes" id="UP000246464"/>
    </source>
</evidence>
<comment type="subcellular location">
    <subcellularLocation>
        <location evidence="2">Membrane</location>
        <topology evidence="2">Single-pass type I membrane protein</topology>
    </subcellularLocation>
</comment>
<protein>
    <recommendedName>
        <fullName evidence="4 12">peptidylprolyl isomerase</fullName>
        <ecNumber evidence="4 12">5.2.1.8</ecNumber>
    </recommendedName>
</protein>
<organism evidence="16 17">
    <name type="scientific">Scophthalmus maximus</name>
    <name type="common">Turbot</name>
    <name type="synonym">Psetta maxima</name>
    <dbReference type="NCBI Taxonomy" id="52904"/>
    <lineage>
        <taxon>Eukaryota</taxon>
        <taxon>Metazoa</taxon>
        <taxon>Chordata</taxon>
        <taxon>Craniata</taxon>
        <taxon>Vertebrata</taxon>
        <taxon>Euteleostomi</taxon>
        <taxon>Actinopterygii</taxon>
        <taxon>Neopterygii</taxon>
        <taxon>Teleostei</taxon>
        <taxon>Neoteleostei</taxon>
        <taxon>Acanthomorphata</taxon>
        <taxon>Carangaria</taxon>
        <taxon>Pleuronectiformes</taxon>
        <taxon>Pleuronectoidei</taxon>
        <taxon>Scophthalmidae</taxon>
        <taxon>Scophthalmus</taxon>
    </lineage>
</organism>
<dbReference type="SUPFAM" id="SSF54534">
    <property type="entry name" value="FKBP-like"/>
    <property type="match status" value="1"/>
</dbReference>
<evidence type="ECO:0000256" key="11">
    <source>
        <dbReference type="ARBA" id="ARBA00023235"/>
    </source>
</evidence>
<keyword evidence="10" id="KW-0325">Glycoprotein</keyword>
<keyword evidence="9 14" id="KW-0472">Membrane</keyword>
<dbReference type="FunFam" id="3.10.50.40:FF:000025">
    <property type="entry name" value="Peptidylprolyl isomerase"/>
    <property type="match status" value="1"/>
</dbReference>
<evidence type="ECO:0000256" key="14">
    <source>
        <dbReference type="SAM" id="Phobius"/>
    </source>
</evidence>
<evidence type="ECO:0000256" key="10">
    <source>
        <dbReference type="ARBA" id="ARBA00023180"/>
    </source>
</evidence>
<feature type="compositionally biased region" description="Low complexity" evidence="13">
    <location>
        <begin position="420"/>
        <end position="444"/>
    </location>
</feature>
<name>A0A2U9BIF5_SCOMX</name>
<evidence type="ECO:0000256" key="4">
    <source>
        <dbReference type="ARBA" id="ARBA00013194"/>
    </source>
</evidence>
<comment type="similarity">
    <text evidence="3">Belongs to the plexin family.</text>
</comment>
<feature type="region of interest" description="Disordered" evidence="13">
    <location>
        <begin position="420"/>
        <end position="486"/>
    </location>
</feature>
<keyword evidence="8 12" id="KW-0697">Rotamase</keyword>
<keyword evidence="6" id="KW-0732">Signal</keyword>
<dbReference type="PROSITE" id="PS50059">
    <property type="entry name" value="FKBP_PPIASE"/>
    <property type="match status" value="1"/>
</dbReference>
<sequence length="615" mass="68489">MGVHVETLKPGDGRSFPQKGCDVQVHYVGRLTNGEKFDSSRDRGKPFNFKIGQNQVIRGWDEGVAQMSVGQVARLTCTPDYAYGASGYPPVIPPNATLVFEVELLRYKRGHYRDQHQPEETDVDLMTEQGHDNSTQIEDTDHAYYTSKIYGPGDAAGKELWVNLDETEEEGEWKVHGFLSSAHRQAERVNLSFDFPFYGHILKEITVTTGGFIYTGGIIHRMLTATQYIAPLMANFDPSLSKNSSVFYFDNGTALVVQWNRIHLLDVSVGTFTFQAVLHSDGRIVFAYKEIPTDISDISAENHPVKVGLSDAFVVLHDIEQIPNVRRRTIYEYHKVDILKSKISNSTSVEMVPLPTCLQFSSCGPCVTSQIGFNCSWCSRLQRCSSGFDRNRQDWVDLGCPEERRDPRCLRITDVASATSGHLTHTTTPATATAAQQRTSGATSDPPGRTSGATDPSTHSSASRRITSTPLTPTSEPAEDDTKTSLHMNEAPGVEEETGESDEQLQIGLLTGIVMMMVVMAAAVLLSLYIYNHPTSNASLFFMERRLTRWPIMKFRRGSGRPSYAEVEAPGQDKDGSVVIDPKQSFVMSDRRESEQKEGFIVPDQRERFLVMESS</sequence>
<evidence type="ECO:0000256" key="5">
    <source>
        <dbReference type="ARBA" id="ARBA00022692"/>
    </source>
</evidence>
<dbReference type="AlphaFoldDB" id="A0A2U9BIF5"/>
<evidence type="ECO:0000256" key="7">
    <source>
        <dbReference type="ARBA" id="ARBA00022989"/>
    </source>
</evidence>
<dbReference type="GO" id="GO:0003755">
    <property type="term" value="F:peptidyl-prolyl cis-trans isomerase activity"/>
    <property type="evidence" value="ECO:0007669"/>
    <property type="project" value="UniProtKB-KW"/>
</dbReference>
<evidence type="ECO:0000256" key="1">
    <source>
        <dbReference type="ARBA" id="ARBA00000971"/>
    </source>
</evidence>
<keyword evidence="17" id="KW-1185">Reference proteome</keyword>
<dbReference type="Pfam" id="PF00254">
    <property type="entry name" value="FKBP_C"/>
    <property type="match status" value="1"/>
</dbReference>
<dbReference type="EC" id="5.2.1.8" evidence="4 12"/>
<dbReference type="InterPro" id="IPR001179">
    <property type="entry name" value="PPIase_FKBP_dom"/>
</dbReference>
<feature type="compositionally biased region" description="Polar residues" evidence="13">
    <location>
        <begin position="451"/>
        <end position="475"/>
    </location>
</feature>
<evidence type="ECO:0000313" key="16">
    <source>
        <dbReference type="EMBL" id="AWP03838.1"/>
    </source>
</evidence>
<keyword evidence="7 14" id="KW-1133">Transmembrane helix</keyword>
<dbReference type="InterPro" id="IPR016201">
    <property type="entry name" value="PSI"/>
</dbReference>
<gene>
    <name evidence="16" type="ORF">SMAX5B_005857</name>
</gene>
<evidence type="ECO:0000256" key="12">
    <source>
        <dbReference type="PROSITE-ProRule" id="PRU00277"/>
    </source>
</evidence>
<dbReference type="GO" id="GO:0016020">
    <property type="term" value="C:membrane"/>
    <property type="evidence" value="ECO:0007669"/>
    <property type="project" value="UniProtKB-SubCell"/>
</dbReference>
<evidence type="ECO:0000256" key="3">
    <source>
        <dbReference type="ARBA" id="ARBA00010297"/>
    </source>
</evidence>
<dbReference type="EMBL" id="CP026249">
    <property type="protein sequence ID" value="AWP03838.1"/>
    <property type="molecule type" value="Genomic_DNA"/>
</dbReference>
<dbReference type="Proteomes" id="UP000246464">
    <property type="component" value="Chromosome 7"/>
</dbReference>
<comment type="catalytic activity">
    <reaction evidence="1 12">
        <text>[protein]-peptidylproline (omega=180) = [protein]-peptidylproline (omega=0)</text>
        <dbReference type="Rhea" id="RHEA:16237"/>
        <dbReference type="Rhea" id="RHEA-COMP:10747"/>
        <dbReference type="Rhea" id="RHEA-COMP:10748"/>
        <dbReference type="ChEBI" id="CHEBI:83833"/>
        <dbReference type="ChEBI" id="CHEBI:83834"/>
        <dbReference type="EC" id="5.2.1.8"/>
    </reaction>
</comment>
<dbReference type="Gene3D" id="3.10.50.40">
    <property type="match status" value="1"/>
</dbReference>
<feature type="transmembrane region" description="Helical" evidence="14">
    <location>
        <begin position="507"/>
        <end position="531"/>
    </location>
</feature>
<evidence type="ECO:0000256" key="8">
    <source>
        <dbReference type="ARBA" id="ARBA00023110"/>
    </source>
</evidence>
<dbReference type="SMART" id="SM00423">
    <property type="entry name" value="PSI"/>
    <property type="match status" value="1"/>
</dbReference>
<keyword evidence="11 12" id="KW-0413">Isomerase</keyword>
<evidence type="ECO:0000256" key="9">
    <source>
        <dbReference type="ARBA" id="ARBA00023136"/>
    </source>
</evidence>
<evidence type="ECO:0000259" key="15">
    <source>
        <dbReference type="PROSITE" id="PS50059"/>
    </source>
</evidence>
<evidence type="ECO:0000256" key="6">
    <source>
        <dbReference type="ARBA" id="ARBA00022729"/>
    </source>
</evidence>
<accession>A0A2U9BIF5</accession>
<dbReference type="InterPro" id="IPR002165">
    <property type="entry name" value="Plexin_repeat"/>
</dbReference>
<evidence type="ECO:0000256" key="2">
    <source>
        <dbReference type="ARBA" id="ARBA00004479"/>
    </source>
</evidence>
<dbReference type="Pfam" id="PF01437">
    <property type="entry name" value="PSI"/>
    <property type="match status" value="1"/>
</dbReference>
<evidence type="ECO:0000256" key="13">
    <source>
        <dbReference type="SAM" id="MobiDB-lite"/>
    </source>
</evidence>
<keyword evidence="5 14" id="KW-0812">Transmembrane</keyword>
<dbReference type="PANTHER" id="PTHR13055:SF11">
    <property type="entry name" value="PLEXIN DOMAIN-CONTAINING PROTEIN 2"/>
    <property type="match status" value="1"/>
</dbReference>
<dbReference type="PANTHER" id="PTHR13055">
    <property type="entry name" value="TUMOR ENDOTHELIAL MARKER 7 RELATED"/>
    <property type="match status" value="1"/>
</dbReference>
<reference evidence="16 17" key="1">
    <citation type="submission" date="2017-12" db="EMBL/GenBank/DDBJ databases">
        <title>Integrating genomic resources of turbot (Scophthalmus maximus) in depth evaluation of genetic and physical mapping variation across individuals.</title>
        <authorList>
            <person name="Martinez P."/>
        </authorList>
    </citation>
    <scope>NUCLEOTIDE SEQUENCE [LARGE SCALE GENOMIC DNA]</scope>
</reference>
<dbReference type="InterPro" id="IPR046357">
    <property type="entry name" value="PPIase_dom_sf"/>
</dbReference>
<dbReference type="InterPro" id="IPR031152">
    <property type="entry name" value="PLXDC"/>
</dbReference>
<feature type="domain" description="PPIase FKBP-type" evidence="15">
    <location>
        <begin position="20"/>
        <end position="108"/>
    </location>
</feature>